<dbReference type="EMBL" id="CP036498">
    <property type="protein sequence ID" value="QUS39561.1"/>
    <property type="molecule type" value="Genomic_DNA"/>
</dbReference>
<organism evidence="1 2">
    <name type="scientific">Tardiphaga alba</name>
    <dbReference type="NCBI Taxonomy" id="340268"/>
    <lineage>
        <taxon>Bacteria</taxon>
        <taxon>Pseudomonadati</taxon>
        <taxon>Pseudomonadota</taxon>
        <taxon>Alphaproteobacteria</taxon>
        <taxon>Hyphomicrobiales</taxon>
        <taxon>Nitrobacteraceae</taxon>
        <taxon>Tardiphaga</taxon>
    </lineage>
</organism>
<accession>A0ABX8A8C5</accession>
<name>A0ABX8A8C5_9BRAD</name>
<gene>
    <name evidence="1" type="ORF">RPMA_12475</name>
</gene>
<reference evidence="1 2" key="1">
    <citation type="submission" date="2019-02" db="EMBL/GenBank/DDBJ databases">
        <title>Emended description of the genus Rhodopseudomonas and description of Rhodopseudomonas albus sp. nov., a non-phototrophic, heavy-metal-tolerant bacterium isolated from garden soil.</title>
        <authorList>
            <person name="Bao Z."/>
            <person name="Cao W.W."/>
            <person name="Sato Y."/>
            <person name="Nishizawa T."/>
            <person name="Zhao J."/>
            <person name="Guo Y."/>
            <person name="Ohta H."/>
        </authorList>
    </citation>
    <scope>NUCLEOTIDE SEQUENCE [LARGE SCALE GENOMIC DNA]</scope>
    <source>
        <strain evidence="1 2">SK50-23</strain>
    </source>
</reference>
<evidence type="ECO:0000313" key="1">
    <source>
        <dbReference type="EMBL" id="QUS39561.1"/>
    </source>
</evidence>
<sequence>MTEVYEYPREWYQFTNVRFQLRAMSQTSPRPWAGGNSAYGPHAQLWMPKLTSIQQDIDVWPQMDAFFSRLGGQAGLIRIGDASRLIPQYNRERQATTSVWSDGTMFTDGTGFVDGLIPPTCHVLAAASRGATSIVLGGLPASLVPALRRGDLFEIRPNGIPADFPHLYQVMVNGPTNADGETGVEIRPPLRADIAAGDQVVLDHPTSVFHLIDDSQAEMEINAPITANFGFSLIEAIERI</sequence>
<keyword evidence="2" id="KW-1185">Reference proteome</keyword>
<evidence type="ECO:0000313" key="2">
    <source>
        <dbReference type="Proteomes" id="UP000682843"/>
    </source>
</evidence>
<protein>
    <submittedName>
        <fullName evidence="1">Uncharacterized protein</fullName>
    </submittedName>
</protein>
<dbReference type="Proteomes" id="UP000682843">
    <property type="component" value="Chromosome"/>
</dbReference>
<proteinExistence type="predicted"/>